<evidence type="ECO:0000313" key="2">
    <source>
        <dbReference type="Proteomes" id="UP000640489"/>
    </source>
</evidence>
<sequence>MRAILDEDDTLLGQVYRHDLAGLTPAQMAEAEGNEGVGFVYTYRTQIRALVEGEIPTSPTIAQQAARRVRKWLKTIAMSAELKADLEDLESKLTSRAEDVSAQSKEIESAVTATAKAEAVGAPGIYVYTLPHYLKHPVDPDTGKTLLKVGHSARDAYYRAGSAGRLTALPEDPILLRIYPVEESAAREKDFHGWLRDADHNAGRTKRGGSEWFVTSTKFLDRVAKSLGLEIRVVNDFEAGED</sequence>
<gene>
    <name evidence="1" type="ORF">ISU07_17905</name>
</gene>
<evidence type="ECO:0000313" key="1">
    <source>
        <dbReference type="EMBL" id="MBF4765010.1"/>
    </source>
</evidence>
<dbReference type="EMBL" id="JADKPN010000012">
    <property type="protein sequence ID" value="MBF4765010.1"/>
    <property type="molecule type" value="Genomic_DNA"/>
</dbReference>
<dbReference type="RefSeq" id="WP_194708193.1">
    <property type="nucleotide sequence ID" value="NZ_JADKPN010000012.1"/>
</dbReference>
<reference evidence="1" key="1">
    <citation type="submission" date="2020-11" db="EMBL/GenBank/DDBJ databases">
        <title>Nocardioides sp. nov., isolated from Soil of Cynanchum wilfordii Hemsley rhizosphere.</title>
        <authorList>
            <person name="Lee J.-S."/>
            <person name="Suh M.K."/>
            <person name="Kim J.-S."/>
        </authorList>
    </citation>
    <scope>NUCLEOTIDE SEQUENCE</scope>
    <source>
        <strain evidence="1">KCTC 19275</strain>
    </source>
</reference>
<organism evidence="1 2">
    <name type="scientific">Nocardioides islandensis</name>
    <dbReference type="NCBI Taxonomy" id="433663"/>
    <lineage>
        <taxon>Bacteria</taxon>
        <taxon>Bacillati</taxon>
        <taxon>Actinomycetota</taxon>
        <taxon>Actinomycetes</taxon>
        <taxon>Propionibacteriales</taxon>
        <taxon>Nocardioidaceae</taxon>
        <taxon>Nocardioides</taxon>
    </lineage>
</organism>
<protein>
    <recommendedName>
        <fullName evidence="3">GIY-YIG nuclease family protein</fullName>
    </recommendedName>
</protein>
<accession>A0A930VJG9</accession>
<evidence type="ECO:0008006" key="3">
    <source>
        <dbReference type="Google" id="ProtNLM"/>
    </source>
</evidence>
<dbReference type="AlphaFoldDB" id="A0A930VJG9"/>
<comment type="caution">
    <text evidence="1">The sequence shown here is derived from an EMBL/GenBank/DDBJ whole genome shotgun (WGS) entry which is preliminary data.</text>
</comment>
<proteinExistence type="predicted"/>
<name>A0A930VJG9_9ACTN</name>
<dbReference type="Proteomes" id="UP000640489">
    <property type="component" value="Unassembled WGS sequence"/>
</dbReference>
<keyword evidence="2" id="KW-1185">Reference proteome</keyword>